<protein>
    <submittedName>
        <fullName evidence="2">Uncharacterized protein</fullName>
    </submittedName>
</protein>
<dbReference type="Proteomes" id="UP000887578">
    <property type="component" value="Unplaced"/>
</dbReference>
<keyword evidence="1" id="KW-1185">Reference proteome</keyword>
<organism evidence="1 2">
    <name type="scientific">Panagrolaimus davidi</name>
    <dbReference type="NCBI Taxonomy" id="227884"/>
    <lineage>
        <taxon>Eukaryota</taxon>
        <taxon>Metazoa</taxon>
        <taxon>Ecdysozoa</taxon>
        <taxon>Nematoda</taxon>
        <taxon>Chromadorea</taxon>
        <taxon>Rhabditida</taxon>
        <taxon>Tylenchina</taxon>
        <taxon>Panagrolaimomorpha</taxon>
        <taxon>Panagrolaimoidea</taxon>
        <taxon>Panagrolaimidae</taxon>
        <taxon>Panagrolaimus</taxon>
    </lineage>
</organism>
<dbReference type="WBParaSite" id="PDA_v2.g7788.t1">
    <property type="protein sequence ID" value="PDA_v2.g7788.t1"/>
    <property type="gene ID" value="PDA_v2.g7788"/>
</dbReference>
<proteinExistence type="predicted"/>
<evidence type="ECO:0000313" key="1">
    <source>
        <dbReference type="Proteomes" id="UP000887578"/>
    </source>
</evidence>
<reference evidence="2" key="1">
    <citation type="submission" date="2022-11" db="UniProtKB">
        <authorList>
            <consortium name="WormBaseParasite"/>
        </authorList>
    </citation>
    <scope>IDENTIFICATION</scope>
</reference>
<sequence length="284" mass="32804">MSRFFEFVVNRKKKMAFVNGSERVINVTIIDLAGTHSVDQNLSFITVNAKEFVRNIPITFSNCKSVILSIFDVYSPDYPNNMEFCKAIQAQMKKHDIRHQFISSEYYFFSTALIATKVCFQSPCLFILIKDDKIIISGSHLKLSQAGHQLIGYKQIPLDENITSEKFIAAILPFRNTYRNIIAIAEKPKTSAISVLKKTDFKAKKLHVIENINQHKNYFAIELSKWQMFDFYNQYFFLPICTRQFVITGHNDNEIISTNIGDSLPLKKSCNVSNFPSKYFSREK</sequence>
<evidence type="ECO:0000313" key="2">
    <source>
        <dbReference type="WBParaSite" id="PDA_v2.g7788.t1"/>
    </source>
</evidence>
<name>A0A914R881_9BILA</name>
<dbReference type="AlphaFoldDB" id="A0A914R881"/>
<accession>A0A914R881</accession>